<evidence type="ECO:0000256" key="7">
    <source>
        <dbReference type="SAM" id="Phobius"/>
    </source>
</evidence>
<evidence type="ECO:0000256" key="3">
    <source>
        <dbReference type="ARBA" id="ARBA00022692"/>
    </source>
</evidence>
<dbReference type="EMBL" id="APAT01000016">
    <property type="protein sequence ID" value="EMP55330.1"/>
    <property type="molecule type" value="Genomic_DNA"/>
</dbReference>
<dbReference type="PANTHER" id="PTHR42948:SF1">
    <property type="entry name" value="TRANSPORTER"/>
    <property type="match status" value="1"/>
</dbReference>
<keyword evidence="2" id="KW-0813">Transport</keyword>
<feature type="transmembrane region" description="Helical" evidence="7">
    <location>
        <begin position="45"/>
        <end position="64"/>
    </location>
</feature>
<feature type="region of interest" description="Disordered" evidence="6">
    <location>
        <begin position="481"/>
        <end position="542"/>
    </location>
</feature>
<evidence type="ECO:0000256" key="2">
    <source>
        <dbReference type="ARBA" id="ARBA00022448"/>
    </source>
</evidence>
<feature type="transmembrane region" description="Helical" evidence="7">
    <location>
        <begin position="230"/>
        <end position="250"/>
    </location>
</feature>
<keyword evidence="5 7" id="KW-0472">Membrane</keyword>
<evidence type="ECO:0000256" key="1">
    <source>
        <dbReference type="ARBA" id="ARBA00004141"/>
    </source>
</evidence>
<dbReference type="RefSeq" id="WP_008939497.1">
    <property type="nucleotide sequence ID" value="NZ_APAT01000016.1"/>
</dbReference>
<feature type="transmembrane region" description="Helical" evidence="7">
    <location>
        <begin position="356"/>
        <end position="377"/>
    </location>
</feature>
<dbReference type="NCBIfam" id="NF037979">
    <property type="entry name" value="Na_transp"/>
    <property type="match status" value="1"/>
</dbReference>
<feature type="transmembrane region" description="Helical" evidence="7">
    <location>
        <begin position="389"/>
        <end position="413"/>
    </location>
</feature>
<dbReference type="AlphaFoldDB" id="M7CT55"/>
<evidence type="ECO:0000256" key="6">
    <source>
        <dbReference type="SAM" id="MobiDB-lite"/>
    </source>
</evidence>
<protein>
    <submittedName>
        <fullName evidence="8">Sodium-dependent transporter family protein</fullName>
    </submittedName>
</protein>
<dbReference type="PANTHER" id="PTHR42948">
    <property type="entry name" value="TRANSPORTER"/>
    <property type="match status" value="1"/>
</dbReference>
<proteinExistence type="predicted"/>
<feature type="transmembrane region" description="Helical" evidence="7">
    <location>
        <begin position="102"/>
        <end position="125"/>
    </location>
</feature>
<organism evidence="8 9">
    <name type="scientific">Marinobacter santoriniensis NKSG1</name>
    <dbReference type="NCBI Taxonomy" id="1288826"/>
    <lineage>
        <taxon>Bacteria</taxon>
        <taxon>Pseudomonadati</taxon>
        <taxon>Pseudomonadota</taxon>
        <taxon>Gammaproteobacteria</taxon>
        <taxon>Pseudomonadales</taxon>
        <taxon>Marinobacteraceae</taxon>
        <taxon>Marinobacter</taxon>
    </lineage>
</organism>
<name>M7CT55_9GAMM</name>
<keyword evidence="3 7" id="KW-0812">Transmembrane</keyword>
<dbReference type="InterPro" id="IPR037272">
    <property type="entry name" value="SNS_sf"/>
</dbReference>
<feature type="transmembrane region" description="Helical" evidence="7">
    <location>
        <begin position="156"/>
        <end position="176"/>
    </location>
</feature>
<dbReference type="PATRIC" id="fig|1288826.3.peg.2333"/>
<dbReference type="Proteomes" id="UP000011960">
    <property type="component" value="Unassembled WGS sequence"/>
</dbReference>
<keyword evidence="9" id="KW-1185">Reference proteome</keyword>
<evidence type="ECO:0000313" key="9">
    <source>
        <dbReference type="Proteomes" id="UP000011960"/>
    </source>
</evidence>
<gene>
    <name evidence="8" type="ORF">MSNKSG1_11803</name>
</gene>
<reference evidence="8 9" key="1">
    <citation type="journal article" date="2013" name="Genome Announc.">
        <title>Genome Sequence of Hydrothermal Arsenic-Respiring Bacterium Marinobacter santoriniensis NKSG1T.</title>
        <authorList>
            <person name="Handley K.M."/>
            <person name="Upton M."/>
            <person name="Beatson S.A."/>
            <person name="Hery M."/>
            <person name="Lloyd J.R."/>
        </authorList>
    </citation>
    <scope>NUCLEOTIDE SEQUENCE [LARGE SCALE GENOMIC DNA]</scope>
    <source>
        <strain evidence="8 9">NKSG1</strain>
    </source>
</reference>
<dbReference type="PRINTS" id="PR00176">
    <property type="entry name" value="NANEUSMPORT"/>
</dbReference>
<feature type="compositionally biased region" description="Basic and acidic residues" evidence="6">
    <location>
        <begin position="485"/>
        <end position="499"/>
    </location>
</feature>
<dbReference type="InterPro" id="IPR047218">
    <property type="entry name" value="YocR/YhdH-like"/>
</dbReference>
<feature type="transmembrane region" description="Helical" evidence="7">
    <location>
        <begin position="315"/>
        <end position="336"/>
    </location>
</feature>
<evidence type="ECO:0000313" key="8">
    <source>
        <dbReference type="EMBL" id="EMP55330.1"/>
    </source>
</evidence>
<feature type="transmembrane region" description="Helical" evidence="7">
    <location>
        <begin position="433"/>
        <end position="456"/>
    </location>
</feature>
<accession>M7CT55</accession>
<dbReference type="InterPro" id="IPR000175">
    <property type="entry name" value="Na/ntran_symport"/>
</dbReference>
<feature type="transmembrane region" description="Helical" evidence="7">
    <location>
        <begin position="18"/>
        <end position="39"/>
    </location>
</feature>
<dbReference type="OrthoDB" id="9762833at2"/>
<comment type="caution">
    <text evidence="8">The sequence shown here is derived from an EMBL/GenBank/DDBJ whole genome shotgun (WGS) entry which is preliminary data.</text>
</comment>
<dbReference type="eggNOG" id="COG0733">
    <property type="taxonomic scope" value="Bacteria"/>
</dbReference>
<sequence length="542" mass="58237">MSTPYQTAIGSFTRKSTFFWASVGATVGLANLWQFPYLASRHGGGLFILIYLACLLLITLPLMVTEASLGRYSRHGIVLALDGLIRGARASRLWMFAGRLSILAAFLVLSYTLVFGAIALAYVFFGAVGEFSGANMGDAGAILSGLVSDPDHYRRFVAWYTFFVILVVWVSMQGVVSGVERTMRVVVPGTLLLLVGLFALSLWQGHMNNAVDQILGWHFADVTAGSVKAALFQAFFTLGLGMGVWTVFGAYSTSNTAFKRSLLAVVLMDTLVAIVAGLMVYSLSAAGPETDNARGFSLLFISLPVNLAALPGSQILIAVAFLTVVLVVWTTSVALMEPVIGWFREWTGAPRGVSSLLVGLMVWLAGLVSLLSFNLWADIRFAGATVFRWLELFSGGLLIPLVASLVALFTGWCLTRRLALSLIGRTPRPVASIWYWVMRLVLPVVVAYIGISYILFSLSSLCQGSSGRLWCGQAEPVVSESRPPAVERKAEEVPDKPAVEEAPPAPAASSPAGESGDSGTAPAKRTPHENAPKQDDILYHSV</sequence>
<dbReference type="CDD" id="cd10336">
    <property type="entry name" value="SLC6sbd_Tyt1-Like"/>
    <property type="match status" value="1"/>
</dbReference>
<comment type="subcellular location">
    <subcellularLocation>
        <location evidence="1">Membrane</location>
        <topology evidence="1">Multi-pass membrane protein</topology>
    </subcellularLocation>
</comment>
<dbReference type="SUPFAM" id="SSF161070">
    <property type="entry name" value="SNF-like"/>
    <property type="match status" value="1"/>
</dbReference>
<feature type="transmembrane region" description="Helical" evidence="7">
    <location>
        <begin position="262"/>
        <end position="281"/>
    </location>
</feature>
<dbReference type="PROSITE" id="PS50267">
    <property type="entry name" value="NA_NEUROTRAN_SYMP_3"/>
    <property type="match status" value="1"/>
</dbReference>
<evidence type="ECO:0000256" key="5">
    <source>
        <dbReference type="ARBA" id="ARBA00023136"/>
    </source>
</evidence>
<dbReference type="Pfam" id="PF00209">
    <property type="entry name" value="SNF"/>
    <property type="match status" value="2"/>
</dbReference>
<feature type="transmembrane region" description="Helical" evidence="7">
    <location>
        <begin position="185"/>
        <end position="203"/>
    </location>
</feature>
<feature type="compositionally biased region" description="Low complexity" evidence="6">
    <location>
        <begin position="507"/>
        <end position="518"/>
    </location>
</feature>
<dbReference type="STRING" id="1288826.MSNKSG1_11803"/>
<dbReference type="GO" id="GO:0016020">
    <property type="term" value="C:membrane"/>
    <property type="evidence" value="ECO:0007669"/>
    <property type="project" value="UniProtKB-SubCell"/>
</dbReference>
<feature type="compositionally biased region" description="Basic and acidic residues" evidence="6">
    <location>
        <begin position="526"/>
        <end position="542"/>
    </location>
</feature>
<evidence type="ECO:0000256" key="4">
    <source>
        <dbReference type="ARBA" id="ARBA00022989"/>
    </source>
</evidence>
<keyword evidence="4 7" id="KW-1133">Transmembrane helix</keyword>